<dbReference type="PROSITE" id="PS51257">
    <property type="entry name" value="PROKAR_LIPOPROTEIN"/>
    <property type="match status" value="1"/>
</dbReference>
<evidence type="ECO:0000313" key="1">
    <source>
        <dbReference type="EMBL" id="BBH25339.1"/>
    </source>
</evidence>
<name>A0A3G9JQK9_9FIRM</name>
<evidence type="ECO:0000313" key="2">
    <source>
        <dbReference type="Proteomes" id="UP000268059"/>
    </source>
</evidence>
<protein>
    <recommendedName>
        <fullName evidence="3">Lipoprotein</fullName>
    </recommendedName>
</protein>
<proteinExistence type="predicted"/>
<dbReference type="AlphaFoldDB" id="A0A3G9JQK9"/>
<dbReference type="EMBL" id="AP019309">
    <property type="protein sequence ID" value="BBH25339.1"/>
    <property type="molecule type" value="Genomic_DNA"/>
</dbReference>
<sequence>MLMSSRLKLRSSLLILFLLVGCMQARKLNVDGLYAYVHHIKHHTYVIGYQITMPKDDSLKINQLKVTYMTKLPLDRTHQVKASDRFAVKTSKQSKMTYYYYHSTHGFLKQDQTLLAQTRCSYEYLDRRETKRIQKVIIK</sequence>
<reference evidence="1 2" key="1">
    <citation type="submission" date="2018-11" db="EMBL/GenBank/DDBJ databases">
        <title>Novel Erysipelotrichaceae bacterium isolated from small intestine of a swine.</title>
        <authorList>
            <person name="Kim J.S."/>
            <person name="Choe H."/>
            <person name="Lee Y.R."/>
            <person name="Kim K.M."/>
            <person name="Park D.S."/>
        </authorList>
    </citation>
    <scope>NUCLEOTIDE SEQUENCE [LARGE SCALE GENOMIC DNA]</scope>
    <source>
        <strain evidence="1 2">SG0102</strain>
    </source>
</reference>
<dbReference type="Proteomes" id="UP000268059">
    <property type="component" value="Chromosome"/>
</dbReference>
<evidence type="ECO:0008006" key="3">
    <source>
        <dbReference type="Google" id="ProtNLM"/>
    </source>
</evidence>
<accession>A0A3G9JQK9</accession>
<keyword evidence="2" id="KW-1185">Reference proteome</keyword>
<organism evidence="1 2">
    <name type="scientific">Intestinibaculum porci</name>
    <dbReference type="NCBI Taxonomy" id="2487118"/>
    <lineage>
        <taxon>Bacteria</taxon>
        <taxon>Bacillati</taxon>
        <taxon>Bacillota</taxon>
        <taxon>Erysipelotrichia</taxon>
        <taxon>Erysipelotrichales</taxon>
        <taxon>Erysipelotrichaceae</taxon>
        <taxon>Intestinibaculum</taxon>
    </lineage>
</organism>
<dbReference type="KEGG" id="ebm:SG0102_02730"/>
<gene>
    <name evidence="1" type="ORF">SG0102_02730</name>
</gene>
<dbReference type="InParanoid" id="A0A3G9JQK9"/>